<dbReference type="InterPro" id="IPR001763">
    <property type="entry name" value="Rhodanese-like_dom"/>
</dbReference>
<accession>A0A0L1IXH2</accession>
<evidence type="ECO:0000259" key="3">
    <source>
        <dbReference type="PROSITE" id="PS50206"/>
    </source>
</evidence>
<gene>
    <name evidence="4" type="ORF">ANOM_008023</name>
</gene>
<dbReference type="AlphaFoldDB" id="A0A0L1IXH2"/>
<dbReference type="SUPFAM" id="SSF51735">
    <property type="entry name" value="NAD(P)-binding Rossmann-fold domains"/>
    <property type="match status" value="1"/>
</dbReference>
<keyword evidence="5" id="KW-1185">Reference proteome</keyword>
<sequence>MINSYVLNDLNDVPWTLMTKAGTSIFPLSLRLHQCFPTLTILSSTAPLAIPKGSLVVVTGANGFIASHVVDQLLEHGYNVRGTVRNVAKNAWLNDYFGEKYGPGRFSLAEVPDMSHDGAFDEVVKGAAGIAHVATPVMQFYDPNIAVPMVVNGTVNILASAAAEPSVRRVVITSSSTAAASPQPNKVFTMDEKTWNETAVKDAWAPPPYEGSQRRLDVYSASKTQAEQAAWKFMEDKKPNFVLNTVLPNANMGSILSPKNQGYPSTDGWIKAVWDGFPGEEGQGLKYNPPQYYINVQDDARVHVAALIYPDVKSERLFAFAHPYSWNDILAILRRLYPQQKFIDDIPNIGEDKSIVANQRAEELLKRISGLPAWTSLEQSVHDATKAWV</sequence>
<reference evidence="4 5" key="1">
    <citation type="submission" date="2014-06" db="EMBL/GenBank/DDBJ databases">
        <title>The Genome of the Aflatoxigenic Filamentous Fungus Aspergillus nomius.</title>
        <authorList>
            <person name="Moore M.G."/>
            <person name="Shannon B.M."/>
            <person name="Brian M.M."/>
        </authorList>
    </citation>
    <scope>NUCLEOTIDE SEQUENCE [LARGE SCALE GENOMIC DNA]</scope>
    <source>
        <strain evidence="4 5">NRRL 13137</strain>
    </source>
</reference>
<dbReference type="InterPro" id="IPR001509">
    <property type="entry name" value="Epimerase_deHydtase"/>
</dbReference>
<comment type="caution">
    <text evidence="4">The sequence shown here is derived from an EMBL/GenBank/DDBJ whole genome shotgun (WGS) entry which is preliminary data.</text>
</comment>
<dbReference type="RefSeq" id="XP_015405117.1">
    <property type="nucleotide sequence ID" value="XM_015553279.1"/>
</dbReference>
<dbReference type="Proteomes" id="UP000037505">
    <property type="component" value="Unassembled WGS sequence"/>
</dbReference>
<dbReference type="GeneID" id="26809827"/>
<comment type="similarity">
    <text evidence="2">Belongs to the NAD(P)-dependent epimerase/dehydratase family. Dihydroflavonol-4-reductase subfamily.</text>
</comment>
<evidence type="ECO:0000256" key="2">
    <source>
        <dbReference type="ARBA" id="ARBA00023445"/>
    </source>
</evidence>
<name>A0A0L1IXH2_ASPN3</name>
<dbReference type="PROSITE" id="PS50206">
    <property type="entry name" value="RHODANESE_3"/>
    <property type="match status" value="1"/>
</dbReference>
<protein>
    <submittedName>
        <fullName evidence="4">Aldehyde reductase II</fullName>
    </submittedName>
</protein>
<dbReference type="PANTHER" id="PTHR10366">
    <property type="entry name" value="NAD DEPENDENT EPIMERASE/DEHYDRATASE"/>
    <property type="match status" value="1"/>
</dbReference>
<dbReference type="GO" id="GO:0016616">
    <property type="term" value="F:oxidoreductase activity, acting on the CH-OH group of donors, NAD or NADP as acceptor"/>
    <property type="evidence" value="ECO:0007669"/>
    <property type="project" value="TreeGrafter"/>
</dbReference>
<evidence type="ECO:0000313" key="4">
    <source>
        <dbReference type="EMBL" id="KNG84194.1"/>
    </source>
</evidence>
<dbReference type="EMBL" id="JNOM01000222">
    <property type="protein sequence ID" value="KNG84194.1"/>
    <property type="molecule type" value="Genomic_DNA"/>
</dbReference>
<evidence type="ECO:0000313" key="5">
    <source>
        <dbReference type="Proteomes" id="UP000037505"/>
    </source>
</evidence>
<dbReference type="InterPro" id="IPR036291">
    <property type="entry name" value="NAD(P)-bd_dom_sf"/>
</dbReference>
<keyword evidence="1" id="KW-0560">Oxidoreductase</keyword>
<feature type="domain" description="Rhodanese" evidence="3">
    <location>
        <begin position="46"/>
        <end position="101"/>
    </location>
</feature>
<organism evidence="4 5">
    <name type="scientific">Aspergillus nomiae NRRL (strain ATCC 15546 / NRRL 13137 / CBS 260.88 / M93)</name>
    <dbReference type="NCBI Taxonomy" id="1509407"/>
    <lineage>
        <taxon>Eukaryota</taxon>
        <taxon>Fungi</taxon>
        <taxon>Dikarya</taxon>
        <taxon>Ascomycota</taxon>
        <taxon>Pezizomycotina</taxon>
        <taxon>Eurotiomycetes</taxon>
        <taxon>Eurotiomycetidae</taxon>
        <taxon>Eurotiales</taxon>
        <taxon>Aspergillaceae</taxon>
        <taxon>Aspergillus</taxon>
        <taxon>Aspergillus subgen. Circumdati</taxon>
    </lineage>
</organism>
<evidence type="ECO:0000256" key="1">
    <source>
        <dbReference type="ARBA" id="ARBA00023002"/>
    </source>
</evidence>
<dbReference type="FunFam" id="3.40.50.720:FF:000426">
    <property type="entry name" value="Aldehyde reductase 2"/>
    <property type="match status" value="1"/>
</dbReference>
<dbReference type="InterPro" id="IPR050425">
    <property type="entry name" value="NAD(P)_dehydrat-like"/>
</dbReference>
<dbReference type="PANTHER" id="PTHR10366:SF562">
    <property type="entry name" value="ALDEHYDE REDUCTASE II (AFU_ORTHOLOGUE AFUA_1G11360)"/>
    <property type="match status" value="1"/>
</dbReference>
<proteinExistence type="inferred from homology"/>
<dbReference type="Pfam" id="PF01370">
    <property type="entry name" value="Epimerase"/>
    <property type="match status" value="1"/>
</dbReference>
<dbReference type="STRING" id="1509407.A0A0L1IXH2"/>
<dbReference type="OrthoDB" id="2735536at2759"/>
<dbReference type="Gene3D" id="3.40.50.720">
    <property type="entry name" value="NAD(P)-binding Rossmann-like Domain"/>
    <property type="match status" value="1"/>
</dbReference>